<evidence type="ECO:0000313" key="2">
    <source>
        <dbReference type="EnsemblPlants" id="MELO3C030203.2.1"/>
    </source>
</evidence>
<dbReference type="AlphaFoldDB" id="A0A9I9E8E4"/>
<name>A0A9I9E8E4_CUCME</name>
<reference evidence="2" key="1">
    <citation type="submission" date="2023-03" db="UniProtKB">
        <authorList>
            <consortium name="EnsemblPlants"/>
        </authorList>
    </citation>
    <scope>IDENTIFICATION</scope>
</reference>
<feature type="region of interest" description="Disordered" evidence="1">
    <location>
        <begin position="29"/>
        <end position="48"/>
    </location>
</feature>
<protein>
    <submittedName>
        <fullName evidence="2">Uncharacterized protein</fullName>
    </submittedName>
</protein>
<dbReference type="Gramene" id="MELO3C030203.2.1">
    <property type="protein sequence ID" value="MELO3C030203.2.1"/>
    <property type="gene ID" value="MELO3C030203.2"/>
</dbReference>
<proteinExistence type="predicted"/>
<organism evidence="2">
    <name type="scientific">Cucumis melo</name>
    <name type="common">Muskmelon</name>
    <dbReference type="NCBI Taxonomy" id="3656"/>
    <lineage>
        <taxon>Eukaryota</taxon>
        <taxon>Viridiplantae</taxon>
        <taxon>Streptophyta</taxon>
        <taxon>Embryophyta</taxon>
        <taxon>Tracheophyta</taxon>
        <taxon>Spermatophyta</taxon>
        <taxon>Magnoliopsida</taxon>
        <taxon>eudicotyledons</taxon>
        <taxon>Gunneridae</taxon>
        <taxon>Pentapetalae</taxon>
        <taxon>rosids</taxon>
        <taxon>fabids</taxon>
        <taxon>Cucurbitales</taxon>
        <taxon>Cucurbitaceae</taxon>
        <taxon>Benincaseae</taxon>
        <taxon>Cucumis</taxon>
    </lineage>
</organism>
<sequence length="48" mass="5246">MSLGNRKKEEEETLVAAIRRSPPLLVADQSVGSTGRCRGQPRRDVAPI</sequence>
<accession>A0A9I9E8E4</accession>
<evidence type="ECO:0000256" key="1">
    <source>
        <dbReference type="SAM" id="MobiDB-lite"/>
    </source>
</evidence>
<dbReference type="EnsemblPlants" id="MELO3C030203.2.1">
    <property type="protein sequence ID" value="MELO3C030203.2.1"/>
    <property type="gene ID" value="MELO3C030203.2"/>
</dbReference>